<dbReference type="GO" id="GO:0015074">
    <property type="term" value="P:DNA integration"/>
    <property type="evidence" value="ECO:0007669"/>
    <property type="project" value="InterPro"/>
</dbReference>
<evidence type="ECO:0000256" key="2">
    <source>
        <dbReference type="SAM" id="MobiDB-lite"/>
    </source>
</evidence>
<keyword evidence="1" id="KW-0233">DNA recombination</keyword>
<protein>
    <recommendedName>
        <fullName evidence="3">Tyr recombinase domain-containing protein</fullName>
    </recommendedName>
</protein>
<dbReference type="GO" id="GO:0003677">
    <property type="term" value="F:DNA binding"/>
    <property type="evidence" value="ECO:0007669"/>
    <property type="project" value="InterPro"/>
</dbReference>
<feature type="non-terminal residue" evidence="4">
    <location>
        <position position="1"/>
    </location>
</feature>
<feature type="domain" description="Tyr recombinase" evidence="3">
    <location>
        <begin position="1"/>
        <end position="51"/>
    </location>
</feature>
<gene>
    <name evidence="4" type="ORF">S06H3_50307</name>
</gene>
<dbReference type="InterPro" id="IPR011010">
    <property type="entry name" value="DNA_brk_join_enz"/>
</dbReference>
<dbReference type="PROSITE" id="PS51898">
    <property type="entry name" value="TYR_RECOMBINASE"/>
    <property type="match status" value="1"/>
</dbReference>
<dbReference type="Gene3D" id="1.10.443.10">
    <property type="entry name" value="Intergrase catalytic core"/>
    <property type="match status" value="1"/>
</dbReference>
<comment type="caution">
    <text evidence="4">The sequence shown here is derived from an EMBL/GenBank/DDBJ whole genome shotgun (WGS) entry which is preliminary data.</text>
</comment>
<evidence type="ECO:0000256" key="1">
    <source>
        <dbReference type="ARBA" id="ARBA00023172"/>
    </source>
</evidence>
<dbReference type="SUPFAM" id="SSF56349">
    <property type="entry name" value="DNA breaking-rejoining enzymes"/>
    <property type="match status" value="1"/>
</dbReference>
<dbReference type="InterPro" id="IPR002104">
    <property type="entry name" value="Integrase_catalytic"/>
</dbReference>
<proteinExistence type="predicted"/>
<dbReference type="InterPro" id="IPR013762">
    <property type="entry name" value="Integrase-like_cat_sf"/>
</dbReference>
<dbReference type="GO" id="GO:0006310">
    <property type="term" value="P:DNA recombination"/>
    <property type="evidence" value="ECO:0007669"/>
    <property type="project" value="UniProtKB-KW"/>
</dbReference>
<feature type="region of interest" description="Disordered" evidence="2">
    <location>
        <begin position="60"/>
        <end position="87"/>
    </location>
</feature>
<sequence>LHDLRHSHATLLLEDGMDINAVKQRLGHSSAAFTLDTYGHVTPRMQRAVVNSLDRLLEKNGEKNGGKMVAKGSRPDIGRAGLEPATP</sequence>
<dbReference type="Pfam" id="PF00589">
    <property type="entry name" value="Phage_integrase"/>
    <property type="match status" value="1"/>
</dbReference>
<evidence type="ECO:0000313" key="4">
    <source>
        <dbReference type="EMBL" id="GAI42245.1"/>
    </source>
</evidence>
<dbReference type="EMBL" id="BARV01031845">
    <property type="protein sequence ID" value="GAI42245.1"/>
    <property type="molecule type" value="Genomic_DNA"/>
</dbReference>
<organism evidence="4">
    <name type="scientific">marine sediment metagenome</name>
    <dbReference type="NCBI Taxonomy" id="412755"/>
    <lineage>
        <taxon>unclassified sequences</taxon>
        <taxon>metagenomes</taxon>
        <taxon>ecological metagenomes</taxon>
    </lineage>
</organism>
<evidence type="ECO:0000259" key="3">
    <source>
        <dbReference type="PROSITE" id="PS51898"/>
    </source>
</evidence>
<dbReference type="AlphaFoldDB" id="X1PT17"/>
<name>X1PT17_9ZZZZ</name>
<reference evidence="4" key="1">
    <citation type="journal article" date="2014" name="Front. Microbiol.">
        <title>High frequency of phylogenetically diverse reductive dehalogenase-homologous genes in deep subseafloor sedimentary metagenomes.</title>
        <authorList>
            <person name="Kawai M."/>
            <person name="Futagami T."/>
            <person name="Toyoda A."/>
            <person name="Takaki Y."/>
            <person name="Nishi S."/>
            <person name="Hori S."/>
            <person name="Arai W."/>
            <person name="Tsubouchi T."/>
            <person name="Morono Y."/>
            <person name="Uchiyama I."/>
            <person name="Ito T."/>
            <person name="Fujiyama A."/>
            <person name="Inagaki F."/>
            <person name="Takami H."/>
        </authorList>
    </citation>
    <scope>NUCLEOTIDE SEQUENCE</scope>
    <source>
        <strain evidence="4">Expedition CK06-06</strain>
    </source>
</reference>
<accession>X1PT17</accession>